<evidence type="ECO:0000256" key="3">
    <source>
        <dbReference type="ARBA" id="ARBA00022692"/>
    </source>
</evidence>
<feature type="transmembrane region" description="Helical" evidence="6">
    <location>
        <begin position="324"/>
        <end position="349"/>
    </location>
</feature>
<gene>
    <name evidence="7" type="ORF">V6M85_02560</name>
</gene>
<dbReference type="GO" id="GO:0022857">
    <property type="term" value="F:transmembrane transporter activity"/>
    <property type="evidence" value="ECO:0007669"/>
    <property type="project" value="InterPro"/>
</dbReference>
<name>A0AAX4L257_9CREN</name>
<protein>
    <submittedName>
        <fullName evidence="7">MFS transporter</fullName>
    </submittedName>
</protein>
<accession>A0AAX4L257</accession>
<keyword evidence="2" id="KW-1003">Cell membrane</keyword>
<keyword evidence="3 6" id="KW-0812">Transmembrane</keyword>
<feature type="transmembrane region" description="Helical" evidence="6">
    <location>
        <begin position="213"/>
        <end position="237"/>
    </location>
</feature>
<evidence type="ECO:0000313" key="8">
    <source>
        <dbReference type="Proteomes" id="UP001432202"/>
    </source>
</evidence>
<feature type="transmembrane region" description="Helical" evidence="6">
    <location>
        <begin position="355"/>
        <end position="375"/>
    </location>
</feature>
<organism evidence="7 8">
    <name type="scientific">Sulfolobus tengchongensis</name>
    <dbReference type="NCBI Taxonomy" id="207809"/>
    <lineage>
        <taxon>Archaea</taxon>
        <taxon>Thermoproteota</taxon>
        <taxon>Thermoprotei</taxon>
        <taxon>Sulfolobales</taxon>
        <taxon>Sulfolobaceae</taxon>
        <taxon>Sulfolobus</taxon>
    </lineage>
</organism>
<evidence type="ECO:0000256" key="1">
    <source>
        <dbReference type="ARBA" id="ARBA00004651"/>
    </source>
</evidence>
<dbReference type="GeneID" id="89335614"/>
<reference evidence="7 8" key="1">
    <citation type="submission" date="2024-02" db="EMBL/GenBank/DDBJ databases">
        <title>STSV induces naive adaptation in Sulfolobus.</title>
        <authorList>
            <person name="Xiang X."/>
            <person name="Song M."/>
        </authorList>
    </citation>
    <scope>NUCLEOTIDE SEQUENCE [LARGE SCALE GENOMIC DNA]</scope>
    <source>
        <strain evidence="7 8">RT2</strain>
    </source>
</reference>
<feature type="transmembrane region" description="Helical" evidence="6">
    <location>
        <begin position="269"/>
        <end position="286"/>
    </location>
</feature>
<evidence type="ECO:0000256" key="4">
    <source>
        <dbReference type="ARBA" id="ARBA00022989"/>
    </source>
</evidence>
<evidence type="ECO:0000256" key="6">
    <source>
        <dbReference type="SAM" id="Phobius"/>
    </source>
</evidence>
<keyword evidence="4 6" id="KW-1133">Transmembrane helix</keyword>
<dbReference type="InterPro" id="IPR011701">
    <property type="entry name" value="MFS"/>
</dbReference>
<dbReference type="PANTHER" id="PTHR23513:SF6">
    <property type="entry name" value="MAJOR FACILITATOR SUPERFAMILY ASSOCIATED DOMAIN-CONTAINING PROTEIN"/>
    <property type="match status" value="1"/>
</dbReference>
<comment type="subcellular location">
    <subcellularLocation>
        <location evidence="1">Cell membrane</location>
        <topology evidence="1">Multi-pass membrane protein</topology>
    </subcellularLocation>
</comment>
<dbReference type="SUPFAM" id="SSF103473">
    <property type="entry name" value="MFS general substrate transporter"/>
    <property type="match status" value="1"/>
</dbReference>
<feature type="transmembrane region" description="Helical" evidence="6">
    <location>
        <begin position="32"/>
        <end position="56"/>
    </location>
</feature>
<dbReference type="Proteomes" id="UP001432202">
    <property type="component" value="Chromosome"/>
</dbReference>
<feature type="transmembrane region" description="Helical" evidence="6">
    <location>
        <begin position="243"/>
        <end position="262"/>
    </location>
</feature>
<keyword evidence="5 6" id="KW-0472">Membrane</keyword>
<dbReference type="InterPro" id="IPR036259">
    <property type="entry name" value="MFS_trans_sf"/>
</dbReference>
<feature type="transmembrane region" description="Helical" evidence="6">
    <location>
        <begin position="166"/>
        <end position="185"/>
    </location>
</feature>
<sequence>MSSPFRYSQFTKFTIFSGIAGFSFIQNELTTYWLFILLFHQEITLFGLGVIARPLVRVFVSYVTGYISDKYNRAKLFYLTRGLASALMFPLTVAFIYDSVSWIFIIYYIRTVIVEISNNVGYVAYYAVVPEEVRPKAILYVRIVSMASRLVSGAVWYLLYQVFSTYNLFLVGILGLVALAFLKGFDIGGNSERVKLSTAIDFFRKDERVRGIILTYSVTDALTYSINYLLPLLIVVYHGTDEIYSLTQVFLYGIFIVASFIMTKMKSSVKVMLTYILSGFLLYLVLLYPSPYALVLAVMFDGLGSGIVENLVMAGIKQSVGDEFLGSVLGLDVFVTSSVEIVLIFLAQYLITINVLYYILMGIIGMTFVLIAWFLHPKLREIKL</sequence>
<evidence type="ECO:0000256" key="5">
    <source>
        <dbReference type="ARBA" id="ARBA00023136"/>
    </source>
</evidence>
<dbReference type="Pfam" id="PF07690">
    <property type="entry name" value="MFS_1"/>
    <property type="match status" value="1"/>
</dbReference>
<proteinExistence type="predicted"/>
<dbReference type="RefSeq" id="WP_338602606.1">
    <property type="nucleotide sequence ID" value="NZ_CP146016.1"/>
</dbReference>
<dbReference type="GO" id="GO:0005886">
    <property type="term" value="C:plasma membrane"/>
    <property type="evidence" value="ECO:0007669"/>
    <property type="project" value="UniProtKB-SubCell"/>
</dbReference>
<dbReference type="PANTHER" id="PTHR23513">
    <property type="entry name" value="INTEGRAL MEMBRANE EFFLUX PROTEIN-RELATED"/>
    <property type="match status" value="1"/>
</dbReference>
<evidence type="ECO:0000313" key="7">
    <source>
        <dbReference type="EMBL" id="WWQ60984.1"/>
    </source>
</evidence>
<dbReference type="AlphaFoldDB" id="A0AAX4L257"/>
<evidence type="ECO:0000256" key="2">
    <source>
        <dbReference type="ARBA" id="ARBA00022475"/>
    </source>
</evidence>
<keyword evidence="8" id="KW-1185">Reference proteome</keyword>
<feature type="transmembrane region" description="Helical" evidence="6">
    <location>
        <begin position="7"/>
        <end position="26"/>
    </location>
</feature>
<dbReference type="EMBL" id="CP146016">
    <property type="protein sequence ID" value="WWQ60984.1"/>
    <property type="molecule type" value="Genomic_DNA"/>
</dbReference>
<dbReference type="Gene3D" id="1.20.1250.20">
    <property type="entry name" value="MFS general substrate transporter like domains"/>
    <property type="match status" value="1"/>
</dbReference>